<dbReference type="SUPFAM" id="SSF55681">
    <property type="entry name" value="Class II aaRS and biotin synthetases"/>
    <property type="match status" value="1"/>
</dbReference>
<dbReference type="PIRSF" id="PIRSF001549">
    <property type="entry name" value="His-tRNA_synth"/>
    <property type="match status" value="1"/>
</dbReference>
<evidence type="ECO:0000256" key="6">
    <source>
        <dbReference type="ARBA" id="ARBA00023146"/>
    </source>
</evidence>
<evidence type="ECO:0000256" key="1">
    <source>
        <dbReference type="ARBA" id="ARBA00008226"/>
    </source>
</evidence>
<evidence type="ECO:0000256" key="5">
    <source>
        <dbReference type="ARBA" id="ARBA00022917"/>
    </source>
</evidence>
<dbReference type="InterPro" id="IPR015807">
    <property type="entry name" value="His-tRNA-ligase"/>
</dbReference>
<feature type="binding site" evidence="9">
    <location>
        <position position="111"/>
    </location>
    <ligand>
        <name>L-histidine</name>
        <dbReference type="ChEBI" id="CHEBI:57595"/>
    </ligand>
</feature>
<dbReference type="Gene3D" id="3.30.930.10">
    <property type="entry name" value="Bira Bifunctional Protein, Domain 2"/>
    <property type="match status" value="1"/>
</dbReference>
<reference evidence="11" key="1">
    <citation type="journal article" date="2020" name="mSystems">
        <title>Genome- and Community-Level Interaction Insights into Carbon Utilization and Element Cycling Functions of Hydrothermarchaeota in Hydrothermal Sediment.</title>
        <authorList>
            <person name="Zhou Z."/>
            <person name="Liu Y."/>
            <person name="Xu W."/>
            <person name="Pan J."/>
            <person name="Luo Z.H."/>
            <person name="Li M."/>
        </authorList>
    </citation>
    <scope>NUCLEOTIDE SEQUENCE [LARGE SCALE GENOMIC DNA]</scope>
    <source>
        <strain evidence="11">SpSt-780</strain>
    </source>
</reference>
<keyword evidence="4 8" id="KW-0067">ATP-binding</keyword>
<comment type="similarity">
    <text evidence="1 8">Belongs to the class-II aminoacyl-tRNA synthetase family.</text>
</comment>
<dbReference type="PANTHER" id="PTHR43707:SF1">
    <property type="entry name" value="HISTIDINE--TRNA LIGASE, MITOCHONDRIAL-RELATED"/>
    <property type="match status" value="1"/>
</dbReference>
<dbReference type="InterPro" id="IPR045864">
    <property type="entry name" value="aa-tRNA-synth_II/BPL/LPL"/>
</dbReference>
<dbReference type="EMBL" id="DTHG01000067">
    <property type="protein sequence ID" value="HGW91935.1"/>
    <property type="molecule type" value="Genomic_DNA"/>
</dbReference>
<dbReference type="NCBIfam" id="TIGR00442">
    <property type="entry name" value="hisS"/>
    <property type="match status" value="1"/>
</dbReference>
<keyword evidence="6 8" id="KW-0030">Aminoacyl-tRNA synthetase</keyword>
<dbReference type="GO" id="GO:0004821">
    <property type="term" value="F:histidine-tRNA ligase activity"/>
    <property type="evidence" value="ECO:0007669"/>
    <property type="project" value="UniProtKB-UniRule"/>
</dbReference>
<dbReference type="Gene3D" id="3.40.50.800">
    <property type="entry name" value="Anticodon-binding domain"/>
    <property type="match status" value="1"/>
</dbReference>
<dbReference type="EC" id="6.1.1.21" evidence="8"/>
<organism evidence="11">
    <name type="scientific">candidate division WOR-3 bacterium</name>
    <dbReference type="NCBI Taxonomy" id="2052148"/>
    <lineage>
        <taxon>Bacteria</taxon>
        <taxon>Bacteria division WOR-3</taxon>
    </lineage>
</organism>
<feature type="binding site" evidence="9">
    <location>
        <position position="254"/>
    </location>
    <ligand>
        <name>L-histidine</name>
        <dbReference type="ChEBI" id="CHEBI:57595"/>
    </ligand>
</feature>
<evidence type="ECO:0000313" key="11">
    <source>
        <dbReference type="EMBL" id="HGW91935.1"/>
    </source>
</evidence>
<dbReference type="InterPro" id="IPR036621">
    <property type="entry name" value="Anticodon-bd_dom_sf"/>
</dbReference>
<dbReference type="InterPro" id="IPR041715">
    <property type="entry name" value="HisRS-like_core"/>
</dbReference>
<keyword evidence="2 8" id="KW-0436">Ligase</keyword>
<proteinExistence type="inferred from homology"/>
<evidence type="ECO:0000259" key="10">
    <source>
        <dbReference type="PROSITE" id="PS50862"/>
    </source>
</evidence>
<sequence>MFECVKGTKDILPEETEFWQRLEKEIREICSLYNYKEIRIPTFERTELFNKSTGEDTDIVEKQMYTFIDKGGRSLSLKPEGTPSVVRALLQYSLHKKNMVNKFYYIERMFRQERPQKGRYREFTQFGIENIGSSSYLVDAEVILLGVNLLKRIELEDVFVRLNSLGCDKDRKGYTMRLKEYLQERKENLCDDCKKRIERNPLRVLDCKIDRDKLTDVPDIKEFLCEDCKEHFQNLVSTLNEIGVNFEIDKSLVRGLDYYTRTVFEFTSHSLGSQDAIGGGGRYDNLVKNMGGPELPACGFAMGMERIILLMKKNEDEEGLDFYICSIGEDASKKSFILLEELRKKGLKGEKDYLKRSLKSQMREAEKMKSKFVLIIGDDEISKGTILVKDMKTGAQEEIKFSKEEIMKRLKC</sequence>
<name>A0A7C4U8I4_UNCW3</name>
<dbReference type="GO" id="GO:0005524">
    <property type="term" value="F:ATP binding"/>
    <property type="evidence" value="ECO:0007669"/>
    <property type="project" value="UniProtKB-UniRule"/>
</dbReference>
<dbReference type="Pfam" id="PF13393">
    <property type="entry name" value="tRNA-synt_His"/>
    <property type="match status" value="1"/>
</dbReference>
<feature type="binding site" evidence="9">
    <location>
        <begin position="80"/>
        <end position="82"/>
    </location>
    <ligand>
        <name>L-histidine</name>
        <dbReference type="ChEBI" id="CHEBI:57595"/>
    </ligand>
</feature>
<dbReference type="InterPro" id="IPR006195">
    <property type="entry name" value="aa-tRNA-synth_II"/>
</dbReference>
<evidence type="ECO:0000256" key="7">
    <source>
        <dbReference type="ARBA" id="ARBA00047639"/>
    </source>
</evidence>
<dbReference type="SUPFAM" id="SSF52954">
    <property type="entry name" value="Class II aaRS ABD-related"/>
    <property type="match status" value="1"/>
</dbReference>
<feature type="domain" description="Aminoacyl-transfer RNA synthetases class-II family profile" evidence="10">
    <location>
        <begin position="1"/>
        <end position="311"/>
    </location>
</feature>
<dbReference type="AlphaFoldDB" id="A0A7C4U8I4"/>
<dbReference type="InterPro" id="IPR004516">
    <property type="entry name" value="HisRS/HisZ"/>
</dbReference>
<evidence type="ECO:0000256" key="8">
    <source>
        <dbReference type="HAMAP-Rule" id="MF_00127"/>
    </source>
</evidence>
<feature type="binding site" evidence="9">
    <location>
        <position position="125"/>
    </location>
    <ligand>
        <name>L-histidine</name>
        <dbReference type="ChEBI" id="CHEBI:57595"/>
    </ligand>
</feature>
<keyword evidence="3 8" id="KW-0547">Nucleotide-binding</keyword>
<comment type="catalytic activity">
    <reaction evidence="7 8">
        <text>tRNA(His) + L-histidine + ATP = L-histidyl-tRNA(His) + AMP + diphosphate + H(+)</text>
        <dbReference type="Rhea" id="RHEA:17313"/>
        <dbReference type="Rhea" id="RHEA-COMP:9665"/>
        <dbReference type="Rhea" id="RHEA-COMP:9689"/>
        <dbReference type="ChEBI" id="CHEBI:15378"/>
        <dbReference type="ChEBI" id="CHEBI:30616"/>
        <dbReference type="ChEBI" id="CHEBI:33019"/>
        <dbReference type="ChEBI" id="CHEBI:57595"/>
        <dbReference type="ChEBI" id="CHEBI:78442"/>
        <dbReference type="ChEBI" id="CHEBI:78527"/>
        <dbReference type="ChEBI" id="CHEBI:456215"/>
        <dbReference type="EC" id="6.1.1.21"/>
    </reaction>
</comment>
<keyword evidence="8" id="KW-0963">Cytoplasm</keyword>
<dbReference type="GO" id="GO:0005737">
    <property type="term" value="C:cytoplasm"/>
    <property type="evidence" value="ECO:0007669"/>
    <property type="project" value="UniProtKB-SubCell"/>
</dbReference>
<comment type="subcellular location">
    <subcellularLocation>
        <location evidence="8">Cytoplasm</location>
    </subcellularLocation>
</comment>
<evidence type="ECO:0000256" key="2">
    <source>
        <dbReference type="ARBA" id="ARBA00022598"/>
    </source>
</evidence>
<dbReference type="GO" id="GO:0006427">
    <property type="term" value="P:histidyl-tRNA aminoacylation"/>
    <property type="evidence" value="ECO:0007669"/>
    <property type="project" value="UniProtKB-UniRule"/>
</dbReference>
<evidence type="ECO:0000256" key="9">
    <source>
        <dbReference type="PIRSR" id="PIRSR001549-1"/>
    </source>
</evidence>
<feature type="binding site" evidence="9">
    <location>
        <begin position="258"/>
        <end position="259"/>
    </location>
    <ligand>
        <name>L-histidine</name>
        <dbReference type="ChEBI" id="CHEBI:57595"/>
    </ligand>
</feature>
<comment type="subunit">
    <text evidence="8">Homodimer.</text>
</comment>
<keyword evidence="5 8" id="KW-0648">Protein biosynthesis</keyword>
<dbReference type="CDD" id="cd00773">
    <property type="entry name" value="HisRS-like_core"/>
    <property type="match status" value="1"/>
</dbReference>
<evidence type="ECO:0000256" key="3">
    <source>
        <dbReference type="ARBA" id="ARBA00022741"/>
    </source>
</evidence>
<dbReference type="Pfam" id="PF03129">
    <property type="entry name" value="HGTP_anticodon"/>
    <property type="match status" value="1"/>
</dbReference>
<dbReference type="CDD" id="cd00859">
    <property type="entry name" value="HisRS_anticodon"/>
    <property type="match status" value="1"/>
</dbReference>
<dbReference type="PROSITE" id="PS50862">
    <property type="entry name" value="AA_TRNA_LIGASE_II"/>
    <property type="match status" value="1"/>
</dbReference>
<dbReference type="PANTHER" id="PTHR43707">
    <property type="entry name" value="HISTIDYL-TRNA SYNTHETASE"/>
    <property type="match status" value="1"/>
</dbReference>
<dbReference type="InterPro" id="IPR033656">
    <property type="entry name" value="HisRS_anticodon"/>
</dbReference>
<accession>A0A7C4U8I4</accession>
<dbReference type="HAMAP" id="MF_00127">
    <property type="entry name" value="His_tRNA_synth"/>
    <property type="match status" value="1"/>
</dbReference>
<evidence type="ECO:0000256" key="4">
    <source>
        <dbReference type="ARBA" id="ARBA00022840"/>
    </source>
</evidence>
<protein>
    <recommendedName>
        <fullName evidence="8">Histidine--tRNA ligase</fullName>
        <ecNumber evidence="8">6.1.1.21</ecNumber>
    </recommendedName>
    <alternativeName>
        <fullName evidence="8">Histidyl-tRNA synthetase</fullName>
        <shortName evidence="8">HisRS</shortName>
    </alternativeName>
</protein>
<feature type="binding site" evidence="9">
    <location>
        <position position="129"/>
    </location>
    <ligand>
        <name>L-histidine</name>
        <dbReference type="ChEBI" id="CHEBI:57595"/>
    </ligand>
</feature>
<comment type="caution">
    <text evidence="11">The sequence shown here is derived from an EMBL/GenBank/DDBJ whole genome shotgun (WGS) entry which is preliminary data.</text>
</comment>
<gene>
    <name evidence="8" type="primary">hisS</name>
    <name evidence="11" type="ORF">ENV67_05275</name>
</gene>
<dbReference type="InterPro" id="IPR004154">
    <property type="entry name" value="Anticodon-bd"/>
</dbReference>